<keyword evidence="2" id="KW-0378">Hydrolase</keyword>
<dbReference type="GO" id="GO:0043138">
    <property type="term" value="F:3'-5' DNA helicase activity"/>
    <property type="evidence" value="ECO:0007669"/>
    <property type="project" value="TreeGrafter"/>
</dbReference>
<dbReference type="Gene3D" id="3.40.50.300">
    <property type="entry name" value="P-loop containing nucleotide triphosphate hydrolases"/>
    <property type="match status" value="2"/>
</dbReference>
<accession>A0A2V4C231</accession>
<protein>
    <recommendedName>
        <fullName evidence="1">DNA 3'-5' helicase II</fullName>
    </recommendedName>
</protein>
<dbReference type="GO" id="GO:0000725">
    <property type="term" value="P:recombinational repair"/>
    <property type="evidence" value="ECO:0007669"/>
    <property type="project" value="TreeGrafter"/>
</dbReference>
<dbReference type="InterPro" id="IPR000212">
    <property type="entry name" value="DNA_helicase_UvrD/REP"/>
</dbReference>
<dbReference type="PANTHER" id="PTHR11070">
    <property type="entry name" value="UVRD / RECB / PCRA DNA HELICASE FAMILY MEMBER"/>
    <property type="match status" value="1"/>
</dbReference>
<evidence type="ECO:0000313" key="2">
    <source>
        <dbReference type="EMBL" id="PXY45235.1"/>
    </source>
</evidence>
<dbReference type="GO" id="GO:0005829">
    <property type="term" value="C:cytosol"/>
    <property type="evidence" value="ECO:0007669"/>
    <property type="project" value="TreeGrafter"/>
</dbReference>
<organism evidence="2 3">
    <name type="scientific">Flavobacterium hydrophilum</name>
    <dbReference type="NCBI Taxonomy" id="2211445"/>
    <lineage>
        <taxon>Bacteria</taxon>
        <taxon>Pseudomonadati</taxon>
        <taxon>Bacteroidota</taxon>
        <taxon>Flavobacteriia</taxon>
        <taxon>Flavobacteriales</taxon>
        <taxon>Flavobacteriaceae</taxon>
        <taxon>Flavobacterium</taxon>
    </lineage>
</organism>
<keyword evidence="2" id="KW-0067">ATP-binding</keyword>
<dbReference type="RefSeq" id="WP_110346741.1">
    <property type="nucleotide sequence ID" value="NZ_QJHL01000002.1"/>
</dbReference>
<dbReference type="Proteomes" id="UP000247681">
    <property type="component" value="Unassembled WGS sequence"/>
</dbReference>
<dbReference type="InterPro" id="IPR027417">
    <property type="entry name" value="P-loop_NTPase"/>
</dbReference>
<dbReference type="PANTHER" id="PTHR11070:SF2">
    <property type="entry name" value="ATP-DEPENDENT DNA HELICASE SRS2"/>
    <property type="match status" value="1"/>
</dbReference>
<name>A0A2V4C231_9FLAO</name>
<dbReference type="AlphaFoldDB" id="A0A2V4C231"/>
<dbReference type="SUPFAM" id="SSF52540">
    <property type="entry name" value="P-loop containing nucleoside triphosphate hydrolases"/>
    <property type="match status" value="1"/>
</dbReference>
<dbReference type="GO" id="GO:0005524">
    <property type="term" value="F:ATP binding"/>
    <property type="evidence" value="ECO:0007669"/>
    <property type="project" value="InterPro"/>
</dbReference>
<evidence type="ECO:0000313" key="3">
    <source>
        <dbReference type="Proteomes" id="UP000247681"/>
    </source>
</evidence>
<reference evidence="2 3" key="1">
    <citation type="submission" date="2018-05" db="EMBL/GenBank/DDBJ databases">
        <title>Flavobacterium sp. strain IMCC34758, incomplete genome.</title>
        <authorList>
            <person name="Joung Y."/>
        </authorList>
    </citation>
    <scope>NUCLEOTIDE SEQUENCE [LARGE SCALE GENOMIC DNA]</scope>
    <source>
        <strain evidence="2 3">IMCC34758</strain>
    </source>
</reference>
<dbReference type="GO" id="GO:0003677">
    <property type="term" value="F:DNA binding"/>
    <property type="evidence" value="ECO:0007669"/>
    <property type="project" value="InterPro"/>
</dbReference>
<keyword evidence="3" id="KW-1185">Reference proteome</keyword>
<dbReference type="EMBL" id="QJHL01000002">
    <property type="protein sequence ID" value="PXY45235.1"/>
    <property type="molecule type" value="Genomic_DNA"/>
</dbReference>
<gene>
    <name evidence="2" type="ORF">DMB68_11125</name>
</gene>
<dbReference type="OrthoDB" id="9765670at2"/>
<dbReference type="Pfam" id="PF13245">
    <property type="entry name" value="AAA_19"/>
    <property type="match status" value="1"/>
</dbReference>
<keyword evidence="2" id="KW-0547">Nucleotide-binding</keyword>
<proteinExistence type="predicted"/>
<keyword evidence="2" id="KW-0347">Helicase</keyword>
<evidence type="ECO:0000256" key="1">
    <source>
        <dbReference type="ARBA" id="ARBA00034923"/>
    </source>
</evidence>
<sequence>MAEKVDISPAEKASIECLANVFKAIDDKKHFLVEAGAGAGKTYTLIKALKYLIEKNDAEYLKSSKKIACITYTNVAKDEIRSRTDNHPIVLADTIHAFAWEAIQNFQKGLRDLMVELGDKWQERIEDAGGIKSQKVIYSLGYPKITGEEIFLHHNDVIKLFTSLLSDNKFKKIFTSKYPIILIDEYQDTNKALADALVANFIEVESNLILGFFGDHWQKIYGTESCGLIETSVGKMEIIGKQANFRSDKNIVSVLNRMRPELKQFEYDPGSKGEIVVFHSNNWKGERRTGAHWNGDLPENVAHDYLEWTKQELNKNDWNISSENTKILMLTNNVLASEQGYQNVAKAFSDNDDFLKKNNEYMSFLMDVVEIGSEAFQNKKYGEMIHAFNIGTARIRKHADKKVWFDDMTKLLKLCQTGTVGNVLDLLKTTNKPKVPRKIEEKEQRFSQIIATKEEEREEDDNNFATKIELIRLIPYSEISNVTKYIDDKTLYSTKHGVKGAEFENVIIVLGRGWNQYNWNQFLEWINSDKVPADKNDTYERNRNLFYVACSRPQKRLCLLFTQELSNNALAGLKKIFGDVIYEINN</sequence>
<comment type="caution">
    <text evidence="2">The sequence shown here is derived from an EMBL/GenBank/DDBJ whole genome shotgun (WGS) entry which is preliminary data.</text>
</comment>